<dbReference type="EMBL" id="SOYY01000003">
    <property type="protein sequence ID" value="KAA0723335.1"/>
    <property type="molecule type" value="Genomic_DNA"/>
</dbReference>
<name>A0A5A9PNE8_9TELE</name>
<sequence>MFRKVWGKLWQSWRPYTGSVTQSPDSVLGIPTQSEKGLHTPVMLKEVLHCLDTQPGQDSRFVNCPLLGRVGKLAVCSQTLAYLNVLAGQMGVSQRAFCSSGQLELGIAGSYSSKRCSCRWGLRVSPTCVEAHAKFTIAMGTVEIVEGRWTSGDGHSQALGNPLLCRCCQGGGIAAKRD</sequence>
<protein>
    <submittedName>
        <fullName evidence="1">Uncharacterized protein</fullName>
    </submittedName>
</protein>
<proteinExistence type="predicted"/>
<organism evidence="1 2">
    <name type="scientific">Triplophysa tibetana</name>
    <dbReference type="NCBI Taxonomy" id="1572043"/>
    <lineage>
        <taxon>Eukaryota</taxon>
        <taxon>Metazoa</taxon>
        <taxon>Chordata</taxon>
        <taxon>Craniata</taxon>
        <taxon>Vertebrata</taxon>
        <taxon>Euteleostomi</taxon>
        <taxon>Actinopterygii</taxon>
        <taxon>Neopterygii</taxon>
        <taxon>Teleostei</taxon>
        <taxon>Ostariophysi</taxon>
        <taxon>Cypriniformes</taxon>
        <taxon>Nemacheilidae</taxon>
        <taxon>Triplophysa</taxon>
    </lineage>
</organism>
<dbReference type="Proteomes" id="UP000324632">
    <property type="component" value="Chromosome 3"/>
</dbReference>
<reference evidence="1 2" key="1">
    <citation type="journal article" date="2019" name="Mol. Ecol. Resour.">
        <title>Chromosome-level genome assembly of Triplophysa tibetana, a fish adapted to the harsh high-altitude environment of the Tibetan Plateau.</title>
        <authorList>
            <person name="Yang X."/>
            <person name="Liu H."/>
            <person name="Ma Z."/>
            <person name="Zou Y."/>
            <person name="Zou M."/>
            <person name="Mao Y."/>
            <person name="Li X."/>
            <person name="Wang H."/>
            <person name="Chen T."/>
            <person name="Wang W."/>
            <person name="Yang R."/>
        </authorList>
    </citation>
    <scope>NUCLEOTIDE SEQUENCE [LARGE SCALE GENOMIC DNA]</scope>
    <source>
        <strain evidence="1">TTIB1903HZAU</strain>
        <tissue evidence="1">Muscle</tissue>
    </source>
</reference>
<accession>A0A5A9PNE8</accession>
<evidence type="ECO:0000313" key="1">
    <source>
        <dbReference type="EMBL" id="KAA0723335.1"/>
    </source>
</evidence>
<comment type="caution">
    <text evidence="1">The sequence shown here is derived from an EMBL/GenBank/DDBJ whole genome shotgun (WGS) entry which is preliminary data.</text>
</comment>
<dbReference type="AlphaFoldDB" id="A0A5A9PNE8"/>
<keyword evidence="2" id="KW-1185">Reference proteome</keyword>
<gene>
    <name evidence="1" type="ORF">E1301_Tti005454</name>
</gene>
<evidence type="ECO:0000313" key="2">
    <source>
        <dbReference type="Proteomes" id="UP000324632"/>
    </source>
</evidence>